<keyword evidence="2" id="KW-0812">Transmembrane</keyword>
<protein>
    <submittedName>
        <fullName evidence="3">Uncharacterized protein</fullName>
    </submittedName>
</protein>
<organism evidence="3 4">
    <name type="scientific">Somion occarium</name>
    <dbReference type="NCBI Taxonomy" id="3059160"/>
    <lineage>
        <taxon>Eukaryota</taxon>
        <taxon>Fungi</taxon>
        <taxon>Dikarya</taxon>
        <taxon>Basidiomycota</taxon>
        <taxon>Agaricomycotina</taxon>
        <taxon>Agaricomycetes</taxon>
        <taxon>Polyporales</taxon>
        <taxon>Cerrenaceae</taxon>
        <taxon>Somion</taxon>
    </lineage>
</organism>
<reference evidence="4" key="1">
    <citation type="submission" date="2024-04" db="EMBL/GenBank/DDBJ databases">
        <authorList>
            <person name="Shaw F."/>
            <person name="Minotto A."/>
        </authorList>
    </citation>
    <scope>NUCLEOTIDE SEQUENCE [LARGE SCALE GENOMIC DNA]</scope>
</reference>
<dbReference type="Proteomes" id="UP001497453">
    <property type="component" value="Chromosome 4"/>
</dbReference>
<dbReference type="Gene3D" id="2.60.120.260">
    <property type="entry name" value="Galactose-binding domain-like"/>
    <property type="match status" value="2"/>
</dbReference>
<keyword evidence="4" id="KW-1185">Reference proteome</keyword>
<name>A0ABP1DHB1_9APHY</name>
<feature type="region of interest" description="Disordered" evidence="1">
    <location>
        <begin position="500"/>
        <end position="527"/>
    </location>
</feature>
<keyword evidence="2" id="KW-1133">Transmembrane helix</keyword>
<keyword evidence="2" id="KW-0472">Membrane</keyword>
<evidence type="ECO:0000256" key="1">
    <source>
        <dbReference type="SAM" id="MobiDB-lite"/>
    </source>
</evidence>
<accession>A0ABP1DHB1</accession>
<gene>
    <name evidence="3" type="ORF">GFSPODELE1_LOCUS6273</name>
</gene>
<sequence length="527" mass="56324">MAAFNVSLDDSSPLISYSPSGAWTDTPSNDTLAQSYAAKSLHVTHQQDASATFKFNGTGVWLFGGFRFNYGSYSLSVDGNTVKTGSARSSDARVGQLLGGVSDLDMGEHTAVLTSSDSSPIDLDSIVFETKVGSSNGTVSSSTLDDGDNKISFSPSSDWGVSNNDLFSGGSVHFAQKGGAEASFSFSGDALAISGGSSFDHGDYEVSIDGQSHQLNGGSNGAMRVYHPQTLLFFASNLGHEQHNVTVASRGNDSTPFLDLDSITIYQNSNSTDDESGGMGFGDGMMTPQVNQAQANASGDASQGLSKSAVVGLVVSILLAILLLIALVLFLIVRSRQRKLKRKQRAKAAEMASPVFPLQDPDLEAGQGYFSEKQIPQIPVPEPAVIPRYQVQDNPRPGLPAQPGVYLGGVQQASELDRRKTTNTRWSQASFASTDSTLTDYYHQSHPKPHDSIPPVPPLPTALPLRIRNRSTAYTEASDDSTRDFADYYRDSVLVVPDVTKTPPVRPARPPDLRLDLDGPEFDSIQL</sequence>
<dbReference type="EMBL" id="OZ037947">
    <property type="protein sequence ID" value="CAL1707237.1"/>
    <property type="molecule type" value="Genomic_DNA"/>
</dbReference>
<evidence type="ECO:0000313" key="4">
    <source>
        <dbReference type="Proteomes" id="UP001497453"/>
    </source>
</evidence>
<proteinExistence type="predicted"/>
<feature type="transmembrane region" description="Helical" evidence="2">
    <location>
        <begin position="310"/>
        <end position="333"/>
    </location>
</feature>
<evidence type="ECO:0000313" key="3">
    <source>
        <dbReference type="EMBL" id="CAL1707237.1"/>
    </source>
</evidence>
<evidence type="ECO:0000256" key="2">
    <source>
        <dbReference type="SAM" id="Phobius"/>
    </source>
</evidence>